<sequence length="59" mass="6349">MTRALAIFMAIPNVDLDDRTRIAGGSIEGRSTAVPLLARRRVSVKAKSRTVRARAADLG</sequence>
<protein>
    <submittedName>
        <fullName evidence="1">Uncharacterized protein</fullName>
    </submittedName>
</protein>
<organism evidence="1 2">
    <name type="scientific">Rhodococcus kronopolitis</name>
    <dbReference type="NCBI Taxonomy" id="1460226"/>
    <lineage>
        <taxon>Bacteria</taxon>
        <taxon>Bacillati</taxon>
        <taxon>Actinomycetota</taxon>
        <taxon>Actinomycetes</taxon>
        <taxon>Mycobacteriales</taxon>
        <taxon>Nocardiaceae</taxon>
        <taxon>Rhodococcus</taxon>
    </lineage>
</organism>
<evidence type="ECO:0000313" key="2">
    <source>
        <dbReference type="Proteomes" id="UP001595914"/>
    </source>
</evidence>
<dbReference type="RefSeq" id="WP_378415059.1">
    <property type="nucleotide sequence ID" value="NZ_JBHSFO010000002.1"/>
</dbReference>
<gene>
    <name evidence="1" type="ORF">ACFO6S_06145</name>
</gene>
<accession>A0ABV9FQJ1</accession>
<reference evidence="2" key="1">
    <citation type="journal article" date="2019" name="Int. J. Syst. Evol. Microbiol.">
        <title>The Global Catalogue of Microorganisms (GCM) 10K type strain sequencing project: providing services to taxonomists for standard genome sequencing and annotation.</title>
        <authorList>
            <consortium name="The Broad Institute Genomics Platform"/>
            <consortium name="The Broad Institute Genome Sequencing Center for Infectious Disease"/>
            <person name="Wu L."/>
            <person name="Ma J."/>
        </authorList>
    </citation>
    <scope>NUCLEOTIDE SEQUENCE [LARGE SCALE GENOMIC DNA]</scope>
    <source>
        <strain evidence="2">CCUG 54520</strain>
    </source>
</reference>
<comment type="caution">
    <text evidence="1">The sequence shown here is derived from an EMBL/GenBank/DDBJ whole genome shotgun (WGS) entry which is preliminary data.</text>
</comment>
<evidence type="ECO:0000313" key="1">
    <source>
        <dbReference type="EMBL" id="MFC4603263.1"/>
    </source>
</evidence>
<dbReference type="Proteomes" id="UP001595914">
    <property type="component" value="Unassembled WGS sequence"/>
</dbReference>
<dbReference type="EMBL" id="JBHSFO010000002">
    <property type="protein sequence ID" value="MFC4603263.1"/>
    <property type="molecule type" value="Genomic_DNA"/>
</dbReference>
<proteinExistence type="predicted"/>
<name>A0ABV9FQJ1_9NOCA</name>
<keyword evidence="2" id="KW-1185">Reference proteome</keyword>